<organism evidence="1 2">
    <name type="scientific">Cnephaeus nilssonii</name>
    <name type="common">Northern bat</name>
    <name type="synonym">Eptesicus nilssonii</name>
    <dbReference type="NCBI Taxonomy" id="3371016"/>
    <lineage>
        <taxon>Eukaryota</taxon>
        <taxon>Metazoa</taxon>
        <taxon>Chordata</taxon>
        <taxon>Craniata</taxon>
        <taxon>Vertebrata</taxon>
        <taxon>Euteleostomi</taxon>
        <taxon>Mammalia</taxon>
        <taxon>Eutheria</taxon>
        <taxon>Laurasiatheria</taxon>
        <taxon>Chiroptera</taxon>
        <taxon>Yangochiroptera</taxon>
        <taxon>Vespertilionidae</taxon>
        <taxon>Cnephaeus</taxon>
    </lineage>
</organism>
<gene>
    <name evidence="1" type="ORF">QTO34_002626</name>
</gene>
<dbReference type="Proteomes" id="UP001177744">
    <property type="component" value="Unassembled WGS sequence"/>
</dbReference>
<keyword evidence="2" id="KW-1185">Reference proteome</keyword>
<sequence length="86" mass="9524">MSETAVVRDSLRALGSTHTDPHLCDFRENYFRGEEVKHIKKMDNTCLTSAGWTERVSIGKAHPQARLWSLEACEGPSASPCCLAFA</sequence>
<dbReference type="InterPro" id="IPR012347">
    <property type="entry name" value="Ferritin-like"/>
</dbReference>
<reference evidence="1" key="1">
    <citation type="submission" date="2023-06" db="EMBL/GenBank/DDBJ databases">
        <title>Reference genome for the Northern bat (Eptesicus nilssonii), a most northern bat species.</title>
        <authorList>
            <person name="Laine V.N."/>
            <person name="Pulliainen A.T."/>
            <person name="Lilley T.M."/>
        </authorList>
    </citation>
    <scope>NUCLEOTIDE SEQUENCE</scope>
    <source>
        <strain evidence="1">BLF_Eptnil</strain>
        <tissue evidence="1">Kidney</tissue>
    </source>
</reference>
<dbReference type="AlphaFoldDB" id="A0AA40HSQ5"/>
<dbReference type="InterPro" id="IPR009078">
    <property type="entry name" value="Ferritin-like_SF"/>
</dbReference>
<evidence type="ECO:0000313" key="1">
    <source>
        <dbReference type="EMBL" id="KAK1336592.1"/>
    </source>
</evidence>
<name>A0AA40HSQ5_CNENI</name>
<comment type="caution">
    <text evidence="1">The sequence shown here is derived from an EMBL/GenBank/DDBJ whole genome shotgun (WGS) entry which is preliminary data.</text>
</comment>
<dbReference type="Gene3D" id="1.20.1260.10">
    <property type="match status" value="1"/>
</dbReference>
<protein>
    <submittedName>
        <fullName evidence="1">Uncharacterized protein</fullName>
    </submittedName>
</protein>
<proteinExistence type="predicted"/>
<dbReference type="EMBL" id="JAULJE010000012">
    <property type="protein sequence ID" value="KAK1336592.1"/>
    <property type="molecule type" value="Genomic_DNA"/>
</dbReference>
<evidence type="ECO:0000313" key="2">
    <source>
        <dbReference type="Proteomes" id="UP001177744"/>
    </source>
</evidence>
<dbReference type="SUPFAM" id="SSF47240">
    <property type="entry name" value="Ferritin-like"/>
    <property type="match status" value="1"/>
</dbReference>
<accession>A0AA40HSQ5</accession>